<dbReference type="CDD" id="cd01650">
    <property type="entry name" value="RT_nLTR_like"/>
    <property type="match status" value="1"/>
</dbReference>
<gene>
    <name evidence="2" type="ORF">A2U01_0000326</name>
</gene>
<dbReference type="InterPro" id="IPR043502">
    <property type="entry name" value="DNA/RNA_pol_sf"/>
</dbReference>
<dbReference type="SUPFAM" id="SSF56672">
    <property type="entry name" value="DNA/RNA polymerases"/>
    <property type="match status" value="1"/>
</dbReference>
<dbReference type="PROSITE" id="PS50878">
    <property type="entry name" value="RT_POL"/>
    <property type="match status" value="1"/>
</dbReference>
<reference evidence="2 3" key="1">
    <citation type="journal article" date="2018" name="Front. Plant Sci.">
        <title>Red Clover (Trifolium pratense) and Zigzag Clover (T. medium) - A Picture of Genomic Similarities and Differences.</title>
        <authorList>
            <person name="Dluhosova J."/>
            <person name="Istvanek J."/>
            <person name="Nedelnik J."/>
            <person name="Repkova J."/>
        </authorList>
    </citation>
    <scope>NUCLEOTIDE SEQUENCE [LARGE SCALE GENOMIC DNA]</scope>
    <source>
        <strain evidence="3">cv. 10/8</strain>
        <tissue evidence="2">Leaf</tissue>
    </source>
</reference>
<feature type="domain" description="Reverse transcriptase" evidence="1">
    <location>
        <begin position="220"/>
        <end position="456"/>
    </location>
</feature>
<dbReference type="Pfam" id="PF00078">
    <property type="entry name" value="RVT_1"/>
    <property type="match status" value="1"/>
</dbReference>
<dbReference type="Proteomes" id="UP000265520">
    <property type="component" value="Unassembled WGS sequence"/>
</dbReference>
<dbReference type="PANTHER" id="PTHR46890:SF48">
    <property type="entry name" value="RNA-DIRECTED DNA POLYMERASE"/>
    <property type="match status" value="1"/>
</dbReference>
<dbReference type="InterPro" id="IPR052343">
    <property type="entry name" value="Retrotransposon-Effector_Assoc"/>
</dbReference>
<dbReference type="AlphaFoldDB" id="A0A392LY68"/>
<dbReference type="EMBL" id="LXQA010000201">
    <property type="protein sequence ID" value="MCH79574.1"/>
    <property type="molecule type" value="Genomic_DNA"/>
</dbReference>
<proteinExistence type="predicted"/>
<organism evidence="2 3">
    <name type="scientific">Trifolium medium</name>
    <dbReference type="NCBI Taxonomy" id="97028"/>
    <lineage>
        <taxon>Eukaryota</taxon>
        <taxon>Viridiplantae</taxon>
        <taxon>Streptophyta</taxon>
        <taxon>Embryophyta</taxon>
        <taxon>Tracheophyta</taxon>
        <taxon>Spermatophyta</taxon>
        <taxon>Magnoliopsida</taxon>
        <taxon>eudicotyledons</taxon>
        <taxon>Gunneridae</taxon>
        <taxon>Pentapetalae</taxon>
        <taxon>rosids</taxon>
        <taxon>fabids</taxon>
        <taxon>Fabales</taxon>
        <taxon>Fabaceae</taxon>
        <taxon>Papilionoideae</taxon>
        <taxon>50 kb inversion clade</taxon>
        <taxon>NPAAA clade</taxon>
        <taxon>Hologalegina</taxon>
        <taxon>IRL clade</taxon>
        <taxon>Trifolieae</taxon>
        <taxon>Trifolium</taxon>
    </lineage>
</organism>
<name>A0A392LY68_9FABA</name>
<keyword evidence="3" id="KW-1185">Reference proteome</keyword>
<protein>
    <submittedName>
        <fullName evidence="2">Putative ribonuclease H protein</fullName>
    </submittedName>
</protein>
<evidence type="ECO:0000313" key="3">
    <source>
        <dbReference type="Proteomes" id="UP000265520"/>
    </source>
</evidence>
<comment type="caution">
    <text evidence="2">The sequence shown here is derived from an EMBL/GenBank/DDBJ whole genome shotgun (WGS) entry which is preliminary data.</text>
</comment>
<dbReference type="PANTHER" id="PTHR46890">
    <property type="entry name" value="NON-LTR RETROLELEMENT REVERSE TRANSCRIPTASE-LIKE PROTEIN-RELATED"/>
    <property type="match status" value="1"/>
</dbReference>
<evidence type="ECO:0000313" key="2">
    <source>
        <dbReference type="EMBL" id="MCH79574.1"/>
    </source>
</evidence>
<dbReference type="InterPro" id="IPR000477">
    <property type="entry name" value="RT_dom"/>
</dbReference>
<sequence>MLESCWNPMEPIQANLNKLSNDFQEWKSITVESVTKKKMELLARLGGIQRNLQTNRRSRFMVRLEGELQNELAHILKAEELMWFQRFRARWLVDSDRNTRYYHLKPITRRRYNKILMLRNVHGQWVEGSVVLKQMANDFYKMLFSAGGNIMSWFQTKLTFPRLSQEEIEQIRLEIEDDEVKRAVFSMSPWKALGPDGFLAGFYQKSWQTVGRSVGDFVKQAWSNPLILREVNCNDICLIPKVEHPKYIQQFRPISLCNTLYKIVSKVLTNRIKNTITKVVSPHQTGFIPGRSIHENIVVAQEMAHTMCQMQGKVGYFAIKVDLSKACDRLNWSFIHHTLMEVGYPKEWVDLVMTSVTSVRTNVKWNGERAEYFHPQCGIWQGDPISPYLFVICMDKLSHMILQGVQDGDWKPMRAGRNGPLISHLMFADDLILFAEATTTAQMNIVLRAPTSIKPI</sequence>
<evidence type="ECO:0000259" key="1">
    <source>
        <dbReference type="PROSITE" id="PS50878"/>
    </source>
</evidence>
<accession>A0A392LY68</accession>